<dbReference type="AlphaFoldDB" id="A0A699USL3"/>
<sequence length="161" mass="18485">EISSDKVKGSGDWSSLKYQDTAVSKVEKFMNVLSFCWMETNEISEWYITPCFVNGEEAFDGEVNLAFDENLISNEFAVKLCLDYELIINLEEDDFVSVVILGRSFRRIATGIADFGNRVITIYLEPDPFEDDSRKTGKISDDWDQLLNFDFDGVPKFEEEL</sequence>
<name>A0A699USL3_TANCI</name>
<comment type="caution">
    <text evidence="1">The sequence shown here is derived from an EMBL/GenBank/DDBJ whole genome shotgun (WGS) entry which is preliminary data.</text>
</comment>
<protein>
    <submittedName>
        <fullName evidence="1">Uncharacterized protein</fullName>
    </submittedName>
</protein>
<evidence type="ECO:0000313" key="1">
    <source>
        <dbReference type="EMBL" id="GFD25925.1"/>
    </source>
</evidence>
<organism evidence="1">
    <name type="scientific">Tanacetum cinerariifolium</name>
    <name type="common">Dalmatian daisy</name>
    <name type="synonym">Chrysanthemum cinerariifolium</name>
    <dbReference type="NCBI Taxonomy" id="118510"/>
    <lineage>
        <taxon>Eukaryota</taxon>
        <taxon>Viridiplantae</taxon>
        <taxon>Streptophyta</taxon>
        <taxon>Embryophyta</taxon>
        <taxon>Tracheophyta</taxon>
        <taxon>Spermatophyta</taxon>
        <taxon>Magnoliopsida</taxon>
        <taxon>eudicotyledons</taxon>
        <taxon>Gunneridae</taxon>
        <taxon>Pentapetalae</taxon>
        <taxon>asterids</taxon>
        <taxon>campanulids</taxon>
        <taxon>Asterales</taxon>
        <taxon>Asteraceae</taxon>
        <taxon>Asteroideae</taxon>
        <taxon>Anthemideae</taxon>
        <taxon>Anthemidinae</taxon>
        <taxon>Tanacetum</taxon>
    </lineage>
</organism>
<accession>A0A699USL3</accession>
<dbReference type="EMBL" id="BKCJ011364418">
    <property type="protein sequence ID" value="GFD25925.1"/>
    <property type="molecule type" value="Genomic_DNA"/>
</dbReference>
<gene>
    <name evidence="1" type="ORF">Tci_897894</name>
</gene>
<feature type="non-terminal residue" evidence="1">
    <location>
        <position position="161"/>
    </location>
</feature>
<proteinExistence type="predicted"/>
<reference evidence="1" key="1">
    <citation type="journal article" date="2019" name="Sci. Rep.">
        <title>Draft genome of Tanacetum cinerariifolium, the natural source of mosquito coil.</title>
        <authorList>
            <person name="Yamashiro T."/>
            <person name="Shiraishi A."/>
            <person name="Satake H."/>
            <person name="Nakayama K."/>
        </authorList>
    </citation>
    <scope>NUCLEOTIDE SEQUENCE</scope>
</reference>
<feature type="non-terminal residue" evidence="1">
    <location>
        <position position="1"/>
    </location>
</feature>